<dbReference type="Proteomes" id="UP001055453">
    <property type="component" value="Plasmid pANSO36C"/>
</dbReference>
<dbReference type="RefSeq" id="WP_251960953.1">
    <property type="nucleotide sequence ID" value="NZ_AP025735.1"/>
</dbReference>
<sequence length="79" mass="9282">MFELNEEGKVRLYFTEEKICIGSYKEVEKYERETKNSYWASEFFDIPPDYNPIGKTADKIKLAVREVLLSKLLKKSLGL</sequence>
<evidence type="ECO:0000313" key="2">
    <source>
        <dbReference type="Proteomes" id="UP001055453"/>
    </source>
</evidence>
<keyword evidence="2" id="KW-1185">Reference proteome</keyword>
<name>A0ABN6QCX5_NOSCO</name>
<keyword evidence="1" id="KW-0614">Plasmid</keyword>
<dbReference type="EMBL" id="AP025735">
    <property type="protein sequence ID" value="BDI20993.1"/>
    <property type="molecule type" value="Genomic_DNA"/>
</dbReference>
<geneLocation type="plasmid" evidence="1 2">
    <name>pANSO36C</name>
</geneLocation>
<proteinExistence type="predicted"/>
<gene>
    <name evidence="1" type="ORF">ANSO36C_67950</name>
</gene>
<accession>A0ABN6QCX5</accession>
<evidence type="ECO:0000313" key="1">
    <source>
        <dbReference type="EMBL" id="BDI20993.1"/>
    </source>
</evidence>
<protein>
    <submittedName>
        <fullName evidence="1">Uncharacterized protein</fullName>
    </submittedName>
</protein>
<organism evidence="1 2">
    <name type="scientific">Nostoc cf. commune SO-36</name>
    <dbReference type="NCBI Taxonomy" id="449208"/>
    <lineage>
        <taxon>Bacteria</taxon>
        <taxon>Bacillati</taxon>
        <taxon>Cyanobacteriota</taxon>
        <taxon>Cyanophyceae</taxon>
        <taxon>Nostocales</taxon>
        <taxon>Nostocaceae</taxon>
        <taxon>Nostoc</taxon>
    </lineage>
</organism>
<reference evidence="1" key="1">
    <citation type="submission" date="2022-04" db="EMBL/GenBank/DDBJ databases">
        <title>Complete genome sequence of a cyanobacterium, Nostoc sp. SO-36, isolated in Antarctica.</title>
        <authorList>
            <person name="Kanesaki Y."/>
            <person name="Effendi D."/>
            <person name="Sakamoto T."/>
            <person name="Ohtani S."/>
            <person name="Awai K."/>
        </authorList>
    </citation>
    <scope>NUCLEOTIDE SEQUENCE</scope>
    <source>
        <strain evidence="1">SO-36</strain>
        <plasmid evidence="1">pANSO36C</plasmid>
    </source>
</reference>